<dbReference type="Proteomes" id="UP000007882">
    <property type="component" value="Chromosome"/>
</dbReference>
<evidence type="ECO:0000256" key="3">
    <source>
        <dbReference type="PROSITE-ProRule" id="PRU00339"/>
    </source>
</evidence>
<dbReference type="eggNOG" id="COG0457">
    <property type="taxonomic scope" value="Bacteria"/>
</dbReference>
<protein>
    <submittedName>
        <fullName evidence="4">Uncharacterized protein</fullName>
    </submittedName>
</protein>
<evidence type="ECO:0000256" key="2">
    <source>
        <dbReference type="ARBA" id="ARBA00022803"/>
    </source>
</evidence>
<name>I0H4P9_ACTM4</name>
<accession>I0H4P9</accession>
<sequence length="255" mass="27485">MTSSPDGPGDPRAADAFETGTRLAAAGRNEDAIAAFLEVTRLQPGHAETFYRIGLSLRALGQNPTAVTALDHAVRLSPRHSAAHRLLGEIHADAGRPAEALAAYRQAIIADPSARGAYVNAAQLLFQLGRDDSALALFDEAIAIPATDVYGDRTELLRAYLNKGLSLVQIGRFAEGLEALDTGLDGGWDHPLYYQHRALALSRLGRHQEALHSLTISQRLEPVARAVQQPTDNRPVGENPEKAILVVRKTERPDA</sequence>
<dbReference type="HOGENOM" id="CLU_1088332_0_0_11"/>
<dbReference type="Pfam" id="PF13374">
    <property type="entry name" value="TPR_10"/>
    <property type="match status" value="1"/>
</dbReference>
<organism evidence="4 5">
    <name type="scientific">Actinoplanes missouriensis (strain ATCC 14538 / DSM 43046 / CBS 188.64 / JCM 3121 / NBRC 102363 / NCIMB 12654 / NRRL B-3342 / UNCC 431)</name>
    <dbReference type="NCBI Taxonomy" id="512565"/>
    <lineage>
        <taxon>Bacteria</taxon>
        <taxon>Bacillati</taxon>
        <taxon>Actinomycetota</taxon>
        <taxon>Actinomycetes</taxon>
        <taxon>Micromonosporales</taxon>
        <taxon>Micromonosporaceae</taxon>
        <taxon>Actinoplanes</taxon>
    </lineage>
</organism>
<keyword evidence="5" id="KW-1185">Reference proteome</keyword>
<dbReference type="InterPro" id="IPR019734">
    <property type="entry name" value="TPR_rpt"/>
</dbReference>
<dbReference type="InterPro" id="IPR011990">
    <property type="entry name" value="TPR-like_helical_dom_sf"/>
</dbReference>
<evidence type="ECO:0000256" key="1">
    <source>
        <dbReference type="ARBA" id="ARBA00022737"/>
    </source>
</evidence>
<dbReference type="RefSeq" id="WP_014442881.1">
    <property type="nucleotide sequence ID" value="NC_017093.1"/>
</dbReference>
<evidence type="ECO:0000313" key="4">
    <source>
        <dbReference type="EMBL" id="BAL87986.1"/>
    </source>
</evidence>
<reference evidence="4 5" key="1">
    <citation type="submission" date="2012-02" db="EMBL/GenBank/DDBJ databases">
        <title>Complete genome sequence of Actinoplanes missouriensis 431 (= NBRC 102363).</title>
        <authorList>
            <person name="Ohnishi Y."/>
            <person name="Ishikawa J."/>
            <person name="Sekine M."/>
            <person name="Hosoyama A."/>
            <person name="Harada T."/>
            <person name="Narita H."/>
            <person name="Hata T."/>
            <person name="Konno Y."/>
            <person name="Tutikane K."/>
            <person name="Fujita N."/>
            <person name="Horinouchi S."/>
            <person name="Hayakawa M."/>
        </authorList>
    </citation>
    <scope>NUCLEOTIDE SEQUENCE [LARGE SCALE GENOMIC DNA]</scope>
    <source>
        <strain evidence="5">ATCC 14538 / DSM 43046 / CBS 188.64 / JCM 3121 / NBRC 102363 / NCIMB 12654 / NRRL B-3342 / UNCC 431</strain>
    </source>
</reference>
<proteinExistence type="predicted"/>
<keyword evidence="1" id="KW-0677">Repeat</keyword>
<dbReference type="PANTHER" id="PTHR44858:SF1">
    <property type="entry name" value="UDP-N-ACETYLGLUCOSAMINE--PEPTIDE N-ACETYLGLUCOSAMINYLTRANSFERASE SPINDLY-RELATED"/>
    <property type="match status" value="1"/>
</dbReference>
<dbReference type="PROSITE" id="PS50005">
    <property type="entry name" value="TPR"/>
    <property type="match status" value="2"/>
</dbReference>
<dbReference type="EMBL" id="AP012319">
    <property type="protein sequence ID" value="BAL87986.1"/>
    <property type="molecule type" value="Genomic_DNA"/>
</dbReference>
<dbReference type="Gene3D" id="1.25.40.10">
    <property type="entry name" value="Tetratricopeptide repeat domain"/>
    <property type="match status" value="1"/>
</dbReference>
<dbReference type="PATRIC" id="fig|512565.3.peg.2769"/>
<dbReference type="KEGG" id="ams:AMIS_27660"/>
<dbReference type="PANTHER" id="PTHR44858">
    <property type="entry name" value="TETRATRICOPEPTIDE REPEAT PROTEIN 6"/>
    <property type="match status" value="1"/>
</dbReference>
<dbReference type="InterPro" id="IPR050498">
    <property type="entry name" value="Ycf3"/>
</dbReference>
<dbReference type="Pfam" id="PF13432">
    <property type="entry name" value="TPR_16"/>
    <property type="match status" value="2"/>
</dbReference>
<evidence type="ECO:0000313" key="5">
    <source>
        <dbReference type="Proteomes" id="UP000007882"/>
    </source>
</evidence>
<dbReference type="AlphaFoldDB" id="I0H4P9"/>
<feature type="repeat" description="TPR" evidence="3">
    <location>
        <begin position="81"/>
        <end position="114"/>
    </location>
</feature>
<gene>
    <name evidence="4" type="ordered locus">AMIS_27660</name>
</gene>
<dbReference type="STRING" id="512565.AMIS_27660"/>
<feature type="repeat" description="TPR" evidence="3">
    <location>
        <begin position="47"/>
        <end position="80"/>
    </location>
</feature>
<dbReference type="SMART" id="SM00028">
    <property type="entry name" value="TPR"/>
    <property type="match status" value="5"/>
</dbReference>
<keyword evidence="2 3" id="KW-0802">TPR repeat</keyword>
<dbReference type="SUPFAM" id="SSF48452">
    <property type="entry name" value="TPR-like"/>
    <property type="match status" value="1"/>
</dbReference>